<dbReference type="NCBIfam" id="TIGR03010">
    <property type="entry name" value="sulf_tusC_dsrF"/>
    <property type="match status" value="1"/>
</dbReference>
<sequence>MSETKKSFLIINRKAPYGSSAARDALDVALTISVFEQPLSLLFMGDGVLQLLPEHNASEIGQKNLSANLAMLEMYDIDRLYVCRQALEQRGICPADIRLNITLLDQNGITALIKQQDQVLSF</sequence>
<name>A0A1H9IK94_9GAMM</name>
<dbReference type="SUPFAM" id="SSF75169">
    <property type="entry name" value="DsrEFH-like"/>
    <property type="match status" value="1"/>
</dbReference>
<dbReference type="Proteomes" id="UP000198749">
    <property type="component" value="Unassembled WGS sequence"/>
</dbReference>
<protein>
    <submittedName>
        <fullName evidence="2">tRNA 2-thiouridine synthesizing protein C</fullName>
    </submittedName>
</protein>
<evidence type="ECO:0000256" key="1">
    <source>
        <dbReference type="ARBA" id="ARBA00005996"/>
    </source>
</evidence>
<dbReference type="RefSeq" id="WP_091358916.1">
    <property type="nucleotide sequence ID" value="NZ_AP025284.1"/>
</dbReference>
<dbReference type="InterPro" id="IPR003787">
    <property type="entry name" value="Sulphur_relay_DsrE/F-like"/>
</dbReference>
<organism evidence="2 3">
    <name type="scientific">Amphritea atlantica</name>
    <dbReference type="NCBI Taxonomy" id="355243"/>
    <lineage>
        <taxon>Bacteria</taxon>
        <taxon>Pseudomonadati</taxon>
        <taxon>Pseudomonadota</taxon>
        <taxon>Gammaproteobacteria</taxon>
        <taxon>Oceanospirillales</taxon>
        <taxon>Oceanospirillaceae</taxon>
        <taxon>Amphritea</taxon>
    </lineage>
</organism>
<dbReference type="InterPro" id="IPR027396">
    <property type="entry name" value="DsrEFH-like"/>
</dbReference>
<keyword evidence="3" id="KW-1185">Reference proteome</keyword>
<dbReference type="PANTHER" id="PTHR38780">
    <property type="entry name" value="PROTEIN TUSC"/>
    <property type="match status" value="1"/>
</dbReference>
<dbReference type="OrthoDB" id="9789418at2"/>
<comment type="similarity">
    <text evidence="1">Belongs to the DsrF/TusC family.</text>
</comment>
<dbReference type="Gene3D" id="3.40.1260.10">
    <property type="entry name" value="DsrEFH-like"/>
    <property type="match status" value="1"/>
</dbReference>
<evidence type="ECO:0000313" key="2">
    <source>
        <dbReference type="EMBL" id="SEQ74986.1"/>
    </source>
</evidence>
<dbReference type="InterPro" id="IPR017462">
    <property type="entry name" value="Sulphur_relay_TusC/DsrF"/>
</dbReference>
<dbReference type="EMBL" id="FOGB01000007">
    <property type="protein sequence ID" value="SEQ74986.1"/>
    <property type="molecule type" value="Genomic_DNA"/>
</dbReference>
<dbReference type="NCBIfam" id="NF001238">
    <property type="entry name" value="PRK00211.1"/>
    <property type="match status" value="1"/>
</dbReference>
<accession>A0A1H9IK94</accession>
<reference evidence="3" key="1">
    <citation type="submission" date="2016-10" db="EMBL/GenBank/DDBJ databases">
        <authorList>
            <person name="Varghese N."/>
            <person name="Submissions S."/>
        </authorList>
    </citation>
    <scope>NUCLEOTIDE SEQUENCE [LARGE SCALE GENOMIC DNA]</scope>
    <source>
        <strain evidence="3">DSM 18887</strain>
    </source>
</reference>
<dbReference type="AlphaFoldDB" id="A0A1H9IK94"/>
<dbReference type="PANTHER" id="PTHR38780:SF1">
    <property type="entry name" value="PROTEIN TUSC"/>
    <property type="match status" value="1"/>
</dbReference>
<gene>
    <name evidence="2" type="ORF">SAMN03080615_02609</name>
</gene>
<proteinExistence type="inferred from homology"/>
<dbReference type="STRING" id="355243.SAMN03080615_02609"/>
<evidence type="ECO:0000313" key="3">
    <source>
        <dbReference type="Proteomes" id="UP000198749"/>
    </source>
</evidence>
<dbReference type="Pfam" id="PF02635">
    <property type="entry name" value="DsrE"/>
    <property type="match status" value="1"/>
</dbReference>